<keyword evidence="2" id="KW-1185">Reference proteome</keyword>
<proteinExistence type="predicted"/>
<dbReference type="EMBL" id="JAHCLR010000027">
    <property type="protein sequence ID" value="MBS9534630.1"/>
    <property type="molecule type" value="Genomic_DNA"/>
</dbReference>
<comment type="caution">
    <text evidence="1">The sequence shown here is derived from an EMBL/GenBank/DDBJ whole genome shotgun (WGS) entry which is preliminary data.</text>
</comment>
<organism evidence="1 2">
    <name type="scientific">Mycolicibacter acidiphilus</name>
    <dbReference type="NCBI Taxonomy" id="2835306"/>
    <lineage>
        <taxon>Bacteria</taxon>
        <taxon>Bacillati</taxon>
        <taxon>Actinomycetota</taxon>
        <taxon>Actinomycetes</taxon>
        <taxon>Mycobacteriales</taxon>
        <taxon>Mycobacteriaceae</taxon>
        <taxon>Mycolicibacter</taxon>
    </lineage>
</organism>
<name>A0ABS5RK13_9MYCO</name>
<gene>
    <name evidence="1" type="ORF">KIH27_13635</name>
</gene>
<evidence type="ECO:0000313" key="2">
    <source>
        <dbReference type="Proteomes" id="UP001519535"/>
    </source>
</evidence>
<sequence>MREQIIMLALTAGFCELKCQIRALKELSILVVSEPVGLDVVGRGTGHRDSKDVPV</sequence>
<dbReference type="Proteomes" id="UP001519535">
    <property type="component" value="Unassembled WGS sequence"/>
</dbReference>
<evidence type="ECO:0000313" key="1">
    <source>
        <dbReference type="EMBL" id="MBS9534630.1"/>
    </source>
</evidence>
<accession>A0ABS5RK13</accession>
<protein>
    <submittedName>
        <fullName evidence="1">Uncharacterized protein</fullName>
    </submittedName>
</protein>
<reference evidence="1 2" key="1">
    <citation type="submission" date="2021-05" db="EMBL/GenBank/DDBJ databases">
        <title>Mycobacterium acidophilum sp. nov., an extremely acid-tolerant member of the genus Mycobacterium.</title>
        <authorList>
            <person name="Xia J."/>
        </authorList>
    </citation>
    <scope>NUCLEOTIDE SEQUENCE [LARGE SCALE GENOMIC DNA]</scope>
    <source>
        <strain evidence="1 2">M1</strain>
    </source>
</reference>
<dbReference type="RefSeq" id="WP_214093495.1">
    <property type="nucleotide sequence ID" value="NZ_JAHCLR010000027.1"/>
</dbReference>